<keyword evidence="2" id="KW-1185">Reference proteome</keyword>
<name>A0ABR9H879_9BACT</name>
<accession>A0ABR9H879</accession>
<evidence type="ECO:0000313" key="1">
    <source>
        <dbReference type="EMBL" id="MBE1426931.1"/>
    </source>
</evidence>
<dbReference type="Proteomes" id="UP000639010">
    <property type="component" value="Unassembled WGS sequence"/>
</dbReference>
<sequence length="99" mass="11084">MNSPRKGVLAPALRNILSEGTDEQLGGFAVEWVRAASGRVWEDVIVGGIGAENYQLPYRQASCMDHEGLEVMLLEILVSFRVDWPCEECFKIQMLVEDV</sequence>
<evidence type="ECO:0000313" key="2">
    <source>
        <dbReference type="Proteomes" id="UP000639010"/>
    </source>
</evidence>
<comment type="caution">
    <text evidence="1">The sequence shown here is derived from an EMBL/GenBank/DDBJ whole genome shotgun (WGS) entry which is preliminary data.</text>
</comment>
<protein>
    <submittedName>
        <fullName evidence="1">Uncharacterized protein</fullName>
    </submittedName>
</protein>
<gene>
    <name evidence="1" type="ORF">H4684_003615</name>
</gene>
<dbReference type="RefSeq" id="WP_143077935.1">
    <property type="nucleotide sequence ID" value="NZ_JADBGG010000038.1"/>
</dbReference>
<proteinExistence type="predicted"/>
<dbReference type="EMBL" id="JADBGG010000038">
    <property type="protein sequence ID" value="MBE1426931.1"/>
    <property type="molecule type" value="Genomic_DNA"/>
</dbReference>
<reference evidence="1 2" key="1">
    <citation type="submission" date="2020-10" db="EMBL/GenBank/DDBJ databases">
        <title>Genomic Encyclopedia of Type Strains, Phase IV (KMG-IV): sequencing the most valuable type-strain genomes for metagenomic binning, comparative biology and taxonomic classification.</title>
        <authorList>
            <person name="Goeker M."/>
        </authorList>
    </citation>
    <scope>NUCLEOTIDE SEQUENCE [LARGE SCALE GENOMIC DNA]</scope>
    <source>
        <strain evidence="1 2">DSM 4194</strain>
    </source>
</reference>
<organism evidence="1 2">
    <name type="scientific">Desulfomicrobium macestii</name>
    <dbReference type="NCBI Taxonomy" id="90731"/>
    <lineage>
        <taxon>Bacteria</taxon>
        <taxon>Pseudomonadati</taxon>
        <taxon>Thermodesulfobacteriota</taxon>
        <taxon>Desulfovibrionia</taxon>
        <taxon>Desulfovibrionales</taxon>
        <taxon>Desulfomicrobiaceae</taxon>
        <taxon>Desulfomicrobium</taxon>
    </lineage>
</organism>